<evidence type="ECO:0000256" key="11">
    <source>
        <dbReference type="ARBA" id="ARBA00023098"/>
    </source>
</evidence>
<evidence type="ECO:0000256" key="7">
    <source>
        <dbReference type="ARBA" id="ARBA00022741"/>
    </source>
</evidence>
<proteinExistence type="inferred from homology"/>
<dbReference type="GO" id="GO:0005524">
    <property type="term" value="F:ATP binding"/>
    <property type="evidence" value="ECO:0007669"/>
    <property type="project" value="UniProtKB-KW"/>
</dbReference>
<evidence type="ECO:0000256" key="9">
    <source>
        <dbReference type="ARBA" id="ARBA00022840"/>
    </source>
</evidence>
<feature type="transmembrane region" description="Helical" evidence="19">
    <location>
        <begin position="50"/>
        <end position="70"/>
    </location>
</feature>
<comment type="cofactor">
    <cofactor evidence="18">
        <name>Mg(2+)</name>
        <dbReference type="ChEBI" id="CHEBI:18420"/>
    </cofactor>
    <text evidence="18">Mn(2+), Zn(2+), Cd(2+) and Co(2+) support activity to lesser extents.</text>
</comment>
<name>A0A151B410_9CLOT</name>
<dbReference type="GO" id="GO:0005886">
    <property type="term" value="C:plasma membrane"/>
    <property type="evidence" value="ECO:0007669"/>
    <property type="project" value="UniProtKB-SubCell"/>
</dbReference>
<dbReference type="GO" id="GO:0036433">
    <property type="term" value="F:di-trans, poly-cis-undecaprenol kinase activity"/>
    <property type="evidence" value="ECO:0007669"/>
    <property type="project" value="UniProtKB-EC"/>
</dbReference>
<keyword evidence="6 19" id="KW-0812">Transmembrane</keyword>
<feature type="binding site" evidence="18">
    <location>
        <position position="23"/>
    </location>
    <ligand>
        <name>a divalent metal cation</name>
        <dbReference type="ChEBI" id="CHEBI:60240"/>
    </ligand>
</feature>
<dbReference type="PANTHER" id="PTHR34299:SF1">
    <property type="entry name" value="DIACYLGLYCEROL KINASE"/>
    <property type="match status" value="1"/>
</dbReference>
<keyword evidence="13" id="KW-0594">Phospholipid biosynthesis</keyword>
<evidence type="ECO:0000313" key="21">
    <source>
        <dbReference type="EMBL" id="KYH34533.1"/>
    </source>
</evidence>
<evidence type="ECO:0000256" key="17">
    <source>
        <dbReference type="PIRSR" id="PIRSR600829-3"/>
    </source>
</evidence>
<dbReference type="InterPro" id="IPR000829">
    <property type="entry name" value="DAGK"/>
</dbReference>
<dbReference type="CDD" id="cd03383">
    <property type="entry name" value="PAP2_diacylglycerolkinase"/>
    <property type="match status" value="1"/>
</dbReference>
<feature type="transmembrane region" description="Helical" evidence="19">
    <location>
        <begin position="90"/>
        <end position="111"/>
    </location>
</feature>
<gene>
    <name evidence="21" type="primary">dgkA</name>
    <name evidence="21" type="ORF">CLTEP_15820</name>
</gene>
<organism evidence="21 22">
    <name type="scientific">Clostridium tepidiprofundi DSM 19306</name>
    <dbReference type="NCBI Taxonomy" id="1121338"/>
    <lineage>
        <taxon>Bacteria</taxon>
        <taxon>Bacillati</taxon>
        <taxon>Bacillota</taxon>
        <taxon>Clostridia</taxon>
        <taxon>Eubacteriales</taxon>
        <taxon>Clostridiaceae</taxon>
        <taxon>Clostridium</taxon>
    </lineage>
</organism>
<sequence length="231" mass="25149">MKKSLLDSFNYAFEGIIKAIIEERNMKIHVTITIAVLIVCFFCDLSKIEILIVGITISLVLITEMINTALEDALDAYFSEYNNYVKNAKDIAAGAVLISVINSIIVGYIIFSDKLKPIAYNVLEKIKNSNSHIVFLILIIVISITLILKILNGKGTPFMGGMPSGHSAVAFSIATSIAYLTRTPSGIILGFVLAIIVAQSRVDSKTHSIFEVILGGLLGSLITILIFQLLL</sequence>
<feature type="transmembrane region" description="Helical" evidence="19">
    <location>
        <begin position="209"/>
        <end position="230"/>
    </location>
</feature>
<dbReference type="STRING" id="1121338.CLTEP_15820"/>
<evidence type="ECO:0000256" key="15">
    <source>
        <dbReference type="PIRSR" id="PIRSR600829-1"/>
    </source>
</evidence>
<evidence type="ECO:0000313" key="22">
    <source>
        <dbReference type="Proteomes" id="UP000075531"/>
    </source>
</evidence>
<dbReference type="EC" id="2.7.1.66" evidence="21"/>
<dbReference type="SUPFAM" id="SSF48317">
    <property type="entry name" value="Acid phosphatase/Vanadium-dependent haloperoxidase"/>
    <property type="match status" value="1"/>
</dbReference>
<feature type="binding site" evidence="17">
    <location>
        <position position="71"/>
    </location>
    <ligand>
        <name>ATP</name>
        <dbReference type="ChEBI" id="CHEBI:30616"/>
    </ligand>
</feature>
<feature type="domain" description="Phosphatidic acid phosphatase type 2/haloperoxidase" evidence="20">
    <location>
        <begin position="132"/>
        <end position="227"/>
    </location>
</feature>
<comment type="similarity">
    <text evidence="2">Belongs to the bacterial diacylglycerol kinase family.</text>
</comment>
<keyword evidence="14" id="KW-1208">Phospholipid metabolism</keyword>
<keyword evidence="9 17" id="KW-0067">ATP-binding</keyword>
<dbReference type="Pfam" id="PF01569">
    <property type="entry name" value="PAP2"/>
    <property type="match status" value="1"/>
</dbReference>
<feature type="binding site" evidence="17">
    <location>
        <position position="11"/>
    </location>
    <ligand>
        <name>ATP</name>
        <dbReference type="ChEBI" id="CHEBI:30616"/>
    </ligand>
</feature>
<keyword evidence="7 17" id="KW-0547">Nucleotide-binding</keyword>
<keyword evidence="8 21" id="KW-0418">Kinase</keyword>
<dbReference type="PANTHER" id="PTHR34299">
    <property type="entry name" value="DIACYLGLYCEROL KINASE"/>
    <property type="match status" value="1"/>
</dbReference>
<keyword evidence="22" id="KW-1185">Reference proteome</keyword>
<feature type="transmembrane region" description="Helical" evidence="19">
    <location>
        <begin position="171"/>
        <end position="197"/>
    </location>
</feature>
<feature type="binding site" evidence="17">
    <location>
        <begin position="89"/>
        <end position="90"/>
    </location>
    <ligand>
        <name>ATP</name>
        <dbReference type="ChEBI" id="CHEBI:30616"/>
    </ligand>
</feature>
<dbReference type="SMART" id="SM00014">
    <property type="entry name" value="acidPPc"/>
    <property type="match status" value="1"/>
</dbReference>
<evidence type="ECO:0000256" key="8">
    <source>
        <dbReference type="ARBA" id="ARBA00022777"/>
    </source>
</evidence>
<evidence type="ECO:0000256" key="19">
    <source>
        <dbReference type="SAM" id="Phobius"/>
    </source>
</evidence>
<evidence type="ECO:0000256" key="5">
    <source>
        <dbReference type="ARBA" id="ARBA00022679"/>
    </source>
</evidence>
<dbReference type="PATRIC" id="fig|1121338.3.peg.1626"/>
<feature type="binding site" evidence="17">
    <location>
        <position position="23"/>
    </location>
    <ligand>
        <name>ATP</name>
        <dbReference type="ChEBI" id="CHEBI:30616"/>
    </ligand>
</feature>
<dbReference type="InterPro" id="IPR036945">
    <property type="entry name" value="DAGK_sf"/>
</dbReference>
<evidence type="ECO:0000256" key="3">
    <source>
        <dbReference type="ARBA" id="ARBA00022475"/>
    </source>
</evidence>
<dbReference type="RefSeq" id="WP_066825046.1">
    <property type="nucleotide sequence ID" value="NZ_LTBA01000015.1"/>
</dbReference>
<dbReference type="AlphaFoldDB" id="A0A151B410"/>
<dbReference type="Pfam" id="PF01219">
    <property type="entry name" value="DAGK_prokar"/>
    <property type="match status" value="1"/>
</dbReference>
<evidence type="ECO:0000256" key="1">
    <source>
        <dbReference type="ARBA" id="ARBA00004651"/>
    </source>
</evidence>
<feature type="transmembrane region" description="Helical" evidence="19">
    <location>
        <begin position="132"/>
        <end position="151"/>
    </location>
</feature>
<comment type="subcellular location">
    <subcellularLocation>
        <location evidence="1">Cell membrane</location>
        <topology evidence="1">Multi-pass membrane protein</topology>
    </subcellularLocation>
</comment>
<accession>A0A151B410</accession>
<keyword evidence="3" id="KW-1003">Cell membrane</keyword>
<dbReference type="OrthoDB" id="9789934at2"/>
<feature type="binding site" evidence="16">
    <location>
        <position position="64"/>
    </location>
    <ligand>
        <name>substrate</name>
    </ligand>
</feature>
<dbReference type="GO" id="GO:0046872">
    <property type="term" value="F:metal ion binding"/>
    <property type="evidence" value="ECO:0007669"/>
    <property type="project" value="UniProtKB-KW"/>
</dbReference>
<evidence type="ECO:0000256" key="2">
    <source>
        <dbReference type="ARBA" id="ARBA00005967"/>
    </source>
</evidence>
<dbReference type="InterPro" id="IPR000326">
    <property type="entry name" value="PAP2/HPO"/>
</dbReference>
<feature type="transmembrane region" description="Helical" evidence="19">
    <location>
        <begin position="26"/>
        <end position="43"/>
    </location>
</feature>
<evidence type="ECO:0000256" key="16">
    <source>
        <dbReference type="PIRSR" id="PIRSR600829-2"/>
    </source>
</evidence>
<protein>
    <submittedName>
        <fullName evidence="21">Undecaprenol kinase</fullName>
        <ecNumber evidence="21">2.7.1.66</ecNumber>
    </submittedName>
</protein>
<dbReference type="CDD" id="cd14266">
    <property type="entry name" value="UDPK_IM_PAP2_like"/>
    <property type="match status" value="1"/>
</dbReference>
<reference evidence="21 22" key="1">
    <citation type="submission" date="2016-02" db="EMBL/GenBank/DDBJ databases">
        <title>Genome sequence of Clostridium tepidiprofundi DSM 19306.</title>
        <authorList>
            <person name="Poehlein A."/>
            <person name="Daniel R."/>
        </authorList>
    </citation>
    <scope>NUCLEOTIDE SEQUENCE [LARGE SCALE GENOMIC DNA]</scope>
    <source>
        <strain evidence="21 22">DSM 19306</strain>
    </source>
</reference>
<keyword evidence="10 19" id="KW-1133">Transmembrane helix</keyword>
<keyword evidence="12 19" id="KW-0472">Membrane</keyword>
<evidence type="ECO:0000259" key="20">
    <source>
        <dbReference type="SMART" id="SM00014"/>
    </source>
</evidence>
<feature type="binding site" evidence="18">
    <location>
        <position position="71"/>
    </location>
    <ligand>
        <name>a divalent metal cation</name>
        <dbReference type="ChEBI" id="CHEBI:60240"/>
    </ligand>
</feature>
<evidence type="ECO:0000256" key="4">
    <source>
        <dbReference type="ARBA" id="ARBA00022516"/>
    </source>
</evidence>
<keyword evidence="18" id="KW-0460">Magnesium</keyword>
<feature type="active site" description="Proton acceptor" evidence="15">
    <location>
        <position position="64"/>
    </location>
</feature>
<evidence type="ECO:0000256" key="18">
    <source>
        <dbReference type="PIRSR" id="PIRSR600829-4"/>
    </source>
</evidence>
<dbReference type="GO" id="GO:0008654">
    <property type="term" value="P:phospholipid biosynthetic process"/>
    <property type="evidence" value="ECO:0007669"/>
    <property type="project" value="UniProtKB-KW"/>
</dbReference>
<evidence type="ECO:0000256" key="10">
    <source>
        <dbReference type="ARBA" id="ARBA00022989"/>
    </source>
</evidence>
<dbReference type="Gene3D" id="1.20.144.10">
    <property type="entry name" value="Phosphatidic acid phosphatase type 2/haloperoxidase"/>
    <property type="match status" value="1"/>
</dbReference>
<keyword evidence="18" id="KW-0479">Metal-binding</keyword>
<dbReference type="Proteomes" id="UP000075531">
    <property type="component" value="Unassembled WGS sequence"/>
</dbReference>
<evidence type="ECO:0000256" key="13">
    <source>
        <dbReference type="ARBA" id="ARBA00023209"/>
    </source>
</evidence>
<evidence type="ECO:0000256" key="12">
    <source>
        <dbReference type="ARBA" id="ARBA00023136"/>
    </source>
</evidence>
<dbReference type="InterPro" id="IPR036938">
    <property type="entry name" value="PAP2/HPO_sf"/>
</dbReference>
<evidence type="ECO:0000256" key="14">
    <source>
        <dbReference type="ARBA" id="ARBA00023264"/>
    </source>
</evidence>
<dbReference type="Gene3D" id="1.10.287.3610">
    <property type="match status" value="1"/>
</dbReference>
<keyword evidence="4" id="KW-0444">Lipid biosynthesis</keyword>
<dbReference type="EMBL" id="LTBA01000015">
    <property type="protein sequence ID" value="KYH34533.1"/>
    <property type="molecule type" value="Genomic_DNA"/>
</dbReference>
<comment type="caution">
    <text evidence="21">The sequence shown here is derived from an EMBL/GenBank/DDBJ whole genome shotgun (WGS) entry which is preliminary data.</text>
</comment>
<keyword evidence="5 21" id="KW-0808">Transferase</keyword>
<evidence type="ECO:0000256" key="6">
    <source>
        <dbReference type="ARBA" id="ARBA00022692"/>
    </source>
</evidence>
<keyword evidence="11" id="KW-0443">Lipid metabolism</keyword>